<dbReference type="InterPro" id="IPR020846">
    <property type="entry name" value="MFS_dom"/>
</dbReference>
<dbReference type="KEGG" id="mpi:Mpet_1149"/>
<dbReference type="InterPro" id="IPR036259">
    <property type="entry name" value="MFS_trans_sf"/>
</dbReference>
<feature type="transmembrane region" description="Helical" evidence="1">
    <location>
        <begin position="282"/>
        <end position="299"/>
    </location>
</feature>
<dbReference type="CDD" id="cd17478">
    <property type="entry name" value="MFS_FsR"/>
    <property type="match status" value="1"/>
</dbReference>
<feature type="transmembrane region" description="Helical" evidence="1">
    <location>
        <begin position="336"/>
        <end position="360"/>
    </location>
</feature>
<dbReference type="SUPFAM" id="SSF103473">
    <property type="entry name" value="MFS general substrate transporter"/>
    <property type="match status" value="1"/>
</dbReference>
<feature type="transmembrane region" description="Helical" evidence="1">
    <location>
        <begin position="366"/>
        <end position="387"/>
    </location>
</feature>
<dbReference type="EMBL" id="CP002117">
    <property type="protein sequence ID" value="ADN35915.1"/>
    <property type="molecule type" value="Genomic_DNA"/>
</dbReference>
<dbReference type="RefSeq" id="WP_013329093.1">
    <property type="nucleotide sequence ID" value="NC_014507.1"/>
</dbReference>
<dbReference type="InterPro" id="IPR011701">
    <property type="entry name" value="MFS"/>
</dbReference>
<name>E1RD15_METP4</name>
<feature type="transmembrane region" description="Helical" evidence="1">
    <location>
        <begin position="217"/>
        <end position="243"/>
    </location>
</feature>
<dbReference type="GO" id="GO:0005886">
    <property type="term" value="C:plasma membrane"/>
    <property type="evidence" value="ECO:0007669"/>
    <property type="project" value="TreeGrafter"/>
</dbReference>
<gene>
    <name evidence="3" type="ordered locus">Mpet_1149</name>
</gene>
<dbReference type="PROSITE" id="PS50850">
    <property type="entry name" value="MFS"/>
    <property type="match status" value="1"/>
</dbReference>
<keyword evidence="1" id="KW-0472">Membrane</keyword>
<evidence type="ECO:0000313" key="4">
    <source>
        <dbReference type="Proteomes" id="UP000006565"/>
    </source>
</evidence>
<feature type="transmembrane region" description="Helical" evidence="1">
    <location>
        <begin position="109"/>
        <end position="126"/>
    </location>
</feature>
<dbReference type="GO" id="GO:0022857">
    <property type="term" value="F:transmembrane transporter activity"/>
    <property type="evidence" value="ECO:0007669"/>
    <property type="project" value="InterPro"/>
</dbReference>
<feature type="transmembrane region" description="Helical" evidence="1">
    <location>
        <begin position="305"/>
        <end position="324"/>
    </location>
</feature>
<proteinExistence type="predicted"/>
<keyword evidence="1" id="KW-0812">Transmembrane</keyword>
<evidence type="ECO:0000259" key="2">
    <source>
        <dbReference type="PROSITE" id="PS50850"/>
    </source>
</evidence>
<keyword evidence="1" id="KW-1133">Transmembrane helix</keyword>
<feature type="transmembrane region" description="Helical" evidence="1">
    <location>
        <begin position="177"/>
        <end position="196"/>
    </location>
</feature>
<dbReference type="Gene3D" id="1.20.1250.20">
    <property type="entry name" value="MFS general substrate transporter like domains"/>
    <property type="match status" value="2"/>
</dbReference>
<evidence type="ECO:0000256" key="1">
    <source>
        <dbReference type="SAM" id="Phobius"/>
    </source>
</evidence>
<feature type="transmembrane region" description="Helical" evidence="1">
    <location>
        <begin position="84"/>
        <end position="103"/>
    </location>
</feature>
<keyword evidence="4" id="KW-1185">Reference proteome</keyword>
<dbReference type="STRING" id="679926.Mpet_1149"/>
<sequence length="399" mass="41990">MTAEDANAKPWLRNLPGNFSEIIQLGFAHMVNDIYFPILMALQPVLITTLGYSYFQAALLPTMHSLLSSVLQPVFGSLADRKGLRISIIISLLLSGCGIAFLGLVSNHYYVMLGCVAISAMGHATFHPGALCKVDALATPGTRGRLTSLFTVGGNLGQALGPIVGGLALSYGGISSITWLVIPAIAGALVLMFRPIPGVHKKTVVTSASGRENWKPVIFLFSGATLRAWATFGAMTFIPTFLVLEGYSLIDATFLVSVMLLAGVVGQLLGGSLSDRLGRKPVVVATTFAAVPVFAAILVTHGALLILFIILFGFLLWSSFAVTISMAHELVPTQIGLISGMFMGIAMGAGGIGVSVSGIIADHFGLTTALATFPVIVFFAAVMFVLVRYSPEKIKTPGD</sequence>
<dbReference type="PANTHER" id="PTHR43129:SF1">
    <property type="entry name" value="FOSMIDOMYCIN RESISTANCE PROTEIN"/>
    <property type="match status" value="1"/>
</dbReference>
<dbReference type="HOGENOM" id="CLU_040537_1_0_2"/>
<dbReference type="Pfam" id="PF07690">
    <property type="entry name" value="MFS_1"/>
    <property type="match status" value="1"/>
</dbReference>
<feature type="transmembrane region" description="Helical" evidence="1">
    <location>
        <begin position="34"/>
        <end position="55"/>
    </location>
</feature>
<protein>
    <submittedName>
        <fullName evidence="3">Major facilitator superfamily MFS_1</fullName>
    </submittedName>
</protein>
<feature type="domain" description="Major facilitator superfamily (MFS) profile" evidence="2">
    <location>
        <begin position="21"/>
        <end position="395"/>
    </location>
</feature>
<accession>E1RD15</accession>
<feature type="transmembrane region" description="Helical" evidence="1">
    <location>
        <begin position="249"/>
        <end position="270"/>
    </location>
</feature>
<dbReference type="PANTHER" id="PTHR43129">
    <property type="entry name" value="FOSMIDOMYCIN RESISTANCE PROTEIN"/>
    <property type="match status" value="1"/>
</dbReference>
<dbReference type="Proteomes" id="UP000006565">
    <property type="component" value="Chromosome"/>
</dbReference>
<evidence type="ECO:0000313" key="3">
    <source>
        <dbReference type="EMBL" id="ADN35915.1"/>
    </source>
</evidence>
<reference evidence="3 4" key="1">
    <citation type="journal article" date="2010" name="Stand. Genomic Sci.">
        <title>Complete genome sequence of Methanoplanus petrolearius type strain (SEBR 4847).</title>
        <authorList>
            <person name="Brambilla E."/>
            <person name="Djao O.D."/>
            <person name="Daligault H."/>
            <person name="Lapidus A."/>
            <person name="Lucas S."/>
            <person name="Hammon N."/>
            <person name="Nolan M."/>
            <person name="Tice H."/>
            <person name="Cheng J.F."/>
            <person name="Han C."/>
            <person name="Tapia R."/>
            <person name="Goodwin L."/>
            <person name="Pitluck S."/>
            <person name="Liolios K."/>
            <person name="Ivanova N."/>
            <person name="Mavromatis K."/>
            <person name="Mikhailova N."/>
            <person name="Pati A."/>
            <person name="Chen A."/>
            <person name="Palaniappan K."/>
            <person name="Land M."/>
            <person name="Hauser L."/>
            <person name="Chang Y.J."/>
            <person name="Jeffries C.D."/>
            <person name="Rohde M."/>
            <person name="Spring S."/>
            <person name="Sikorski J."/>
            <person name="Goker M."/>
            <person name="Woyke T."/>
            <person name="Bristow J."/>
            <person name="Eisen J.A."/>
            <person name="Markowitz V."/>
            <person name="Hugenholtz P."/>
            <person name="Kyrpides N.C."/>
            <person name="Klenk H.P."/>
        </authorList>
    </citation>
    <scope>NUCLEOTIDE SEQUENCE [LARGE SCALE GENOMIC DNA]</scope>
    <source>
        <strain evidence="4">DSM 11571 / OCM 486 / SEBR 4847</strain>
    </source>
</reference>
<dbReference type="eggNOG" id="arCOG00130">
    <property type="taxonomic scope" value="Archaea"/>
</dbReference>
<organism evidence="3 4">
    <name type="scientific">Methanolacinia petrolearia (strain DSM 11571 / OCM 486 / SEBR 4847)</name>
    <name type="common">Methanoplanus petrolearius</name>
    <dbReference type="NCBI Taxonomy" id="679926"/>
    <lineage>
        <taxon>Archaea</taxon>
        <taxon>Methanobacteriati</taxon>
        <taxon>Methanobacteriota</taxon>
        <taxon>Stenosarchaea group</taxon>
        <taxon>Methanomicrobia</taxon>
        <taxon>Methanomicrobiales</taxon>
        <taxon>Methanomicrobiaceae</taxon>
        <taxon>Methanolacinia</taxon>
    </lineage>
</organism>
<dbReference type="GeneID" id="9743614"/>
<dbReference type="AlphaFoldDB" id="E1RD15"/>